<dbReference type="Pfam" id="PF02837">
    <property type="entry name" value="Glyco_hydro_2_N"/>
    <property type="match status" value="1"/>
</dbReference>
<dbReference type="RefSeq" id="WP_123785093.1">
    <property type="nucleotide sequence ID" value="NZ_CP019633.1"/>
</dbReference>
<keyword evidence="4 7" id="KW-0378">Hydrolase</keyword>
<evidence type="ECO:0000256" key="2">
    <source>
        <dbReference type="ARBA" id="ARBA00007401"/>
    </source>
</evidence>
<dbReference type="Gene3D" id="2.60.120.260">
    <property type="entry name" value="Galactose-binding domain-like"/>
    <property type="match status" value="1"/>
</dbReference>
<dbReference type="PRINTS" id="PR00132">
    <property type="entry name" value="GLHYDRLASE2"/>
</dbReference>
<organism evidence="10 11">
    <name type="scientific">Sedimentisphaera cyanobacteriorum</name>
    <dbReference type="NCBI Taxonomy" id="1940790"/>
    <lineage>
        <taxon>Bacteria</taxon>
        <taxon>Pseudomonadati</taxon>
        <taxon>Planctomycetota</taxon>
        <taxon>Phycisphaerae</taxon>
        <taxon>Sedimentisphaerales</taxon>
        <taxon>Sedimentisphaeraceae</taxon>
        <taxon>Sedimentisphaera</taxon>
    </lineage>
</organism>
<dbReference type="InterPro" id="IPR023232">
    <property type="entry name" value="Glyco_hydro_2_AS"/>
</dbReference>
<dbReference type="Gene3D" id="2.70.98.10">
    <property type="match status" value="1"/>
</dbReference>
<comment type="similarity">
    <text evidence="2 7">Belongs to the glycosyl hydrolase 2 family.</text>
</comment>
<evidence type="ECO:0000256" key="8">
    <source>
        <dbReference type="SAM" id="SignalP"/>
    </source>
</evidence>
<proteinExistence type="inferred from homology"/>
<dbReference type="GO" id="GO:0009341">
    <property type="term" value="C:beta-galactosidase complex"/>
    <property type="evidence" value="ECO:0007669"/>
    <property type="project" value="InterPro"/>
</dbReference>
<dbReference type="InterPro" id="IPR017853">
    <property type="entry name" value="GH"/>
</dbReference>
<dbReference type="AlphaFoldDB" id="A0A1Q2HLT4"/>
<dbReference type="SUPFAM" id="SSF74650">
    <property type="entry name" value="Galactose mutarotase-like"/>
    <property type="match status" value="1"/>
</dbReference>
<evidence type="ECO:0000256" key="7">
    <source>
        <dbReference type="RuleBase" id="RU361154"/>
    </source>
</evidence>
<dbReference type="InterPro" id="IPR008979">
    <property type="entry name" value="Galactose-bd-like_sf"/>
</dbReference>
<reference evidence="11" key="1">
    <citation type="submission" date="2017-02" db="EMBL/GenBank/DDBJ databases">
        <title>Comparative genomics and description of representatives of a novel lineage of planctomycetes thriving in anoxic sediments.</title>
        <authorList>
            <person name="Spring S."/>
            <person name="Bunk B."/>
            <person name="Sproer C."/>
            <person name="Klenk H.-P."/>
        </authorList>
    </citation>
    <scope>NUCLEOTIDE SEQUENCE [LARGE SCALE GENOMIC DNA]</scope>
    <source>
        <strain evidence="11">L21-RPul-D3</strain>
    </source>
</reference>
<dbReference type="PANTHER" id="PTHR46323:SF2">
    <property type="entry name" value="BETA-GALACTOSIDASE"/>
    <property type="match status" value="1"/>
</dbReference>
<dbReference type="PROSITE" id="PS00608">
    <property type="entry name" value="GLYCOSYL_HYDROL_F2_2"/>
    <property type="match status" value="1"/>
</dbReference>
<dbReference type="InterPro" id="IPR004199">
    <property type="entry name" value="B-gal_small/dom_5"/>
</dbReference>
<dbReference type="Pfam" id="PF02836">
    <property type="entry name" value="Glyco_hydro_2_C"/>
    <property type="match status" value="1"/>
</dbReference>
<dbReference type="Pfam" id="PF02929">
    <property type="entry name" value="Bgal_small_N"/>
    <property type="match status" value="1"/>
</dbReference>
<evidence type="ECO:0000256" key="4">
    <source>
        <dbReference type="ARBA" id="ARBA00022801"/>
    </source>
</evidence>
<dbReference type="InterPro" id="IPR013783">
    <property type="entry name" value="Ig-like_fold"/>
</dbReference>
<evidence type="ECO:0000256" key="6">
    <source>
        <dbReference type="ARBA" id="ARBA00032230"/>
    </source>
</evidence>
<dbReference type="InterPro" id="IPR014718">
    <property type="entry name" value="GH-type_carb-bd"/>
</dbReference>
<dbReference type="GO" id="GO:0005990">
    <property type="term" value="P:lactose catabolic process"/>
    <property type="evidence" value="ECO:0007669"/>
    <property type="project" value="TreeGrafter"/>
</dbReference>
<dbReference type="EMBL" id="CP019633">
    <property type="protein sequence ID" value="AQQ08231.1"/>
    <property type="molecule type" value="Genomic_DNA"/>
</dbReference>
<dbReference type="GO" id="GO:0004565">
    <property type="term" value="F:beta-galactosidase activity"/>
    <property type="evidence" value="ECO:0007669"/>
    <property type="project" value="UniProtKB-EC"/>
</dbReference>
<evidence type="ECO:0000256" key="5">
    <source>
        <dbReference type="ARBA" id="ARBA00023295"/>
    </source>
</evidence>
<keyword evidence="5 7" id="KW-0326">Glycosidase</keyword>
<evidence type="ECO:0000256" key="3">
    <source>
        <dbReference type="ARBA" id="ARBA00012756"/>
    </source>
</evidence>
<dbReference type="Gene3D" id="2.60.40.10">
    <property type="entry name" value="Immunoglobulins"/>
    <property type="match status" value="2"/>
</dbReference>
<dbReference type="InterPro" id="IPR050347">
    <property type="entry name" value="Bact_Beta-galactosidase"/>
</dbReference>
<dbReference type="InterPro" id="IPR006103">
    <property type="entry name" value="Glyco_hydro_2_cat"/>
</dbReference>
<feature type="signal peptide" evidence="8">
    <location>
        <begin position="1"/>
        <end position="20"/>
    </location>
</feature>
<dbReference type="KEGG" id="pbu:L21SP3_00007"/>
<evidence type="ECO:0000313" key="11">
    <source>
        <dbReference type="Proteomes" id="UP000188273"/>
    </source>
</evidence>
<dbReference type="InterPro" id="IPR006101">
    <property type="entry name" value="Glyco_hydro_2"/>
</dbReference>
<dbReference type="InterPro" id="IPR036156">
    <property type="entry name" value="Beta-gal/glucu_dom_sf"/>
</dbReference>
<dbReference type="PROSITE" id="PS00719">
    <property type="entry name" value="GLYCOSYL_HYDROL_F2_1"/>
    <property type="match status" value="1"/>
</dbReference>
<dbReference type="Gene3D" id="3.20.20.80">
    <property type="entry name" value="Glycosidases"/>
    <property type="match status" value="1"/>
</dbReference>
<keyword evidence="8" id="KW-0732">Signal</keyword>
<comment type="catalytic activity">
    <reaction evidence="1 7">
        <text>Hydrolysis of terminal non-reducing beta-D-galactose residues in beta-D-galactosides.</text>
        <dbReference type="EC" id="3.2.1.23"/>
    </reaction>
</comment>
<evidence type="ECO:0000256" key="1">
    <source>
        <dbReference type="ARBA" id="ARBA00001412"/>
    </source>
</evidence>
<dbReference type="EC" id="3.2.1.23" evidence="3 7"/>
<protein>
    <recommendedName>
        <fullName evidence="3 7">Beta-galactosidase</fullName>
        <ecNumber evidence="3 7">3.2.1.23</ecNumber>
    </recommendedName>
    <alternativeName>
        <fullName evidence="6 7">Lactase</fullName>
    </alternativeName>
</protein>
<dbReference type="FunFam" id="2.60.40.10:FF:000680">
    <property type="entry name" value="Beta-galactosidase"/>
    <property type="match status" value="1"/>
</dbReference>
<dbReference type="SUPFAM" id="SSF49785">
    <property type="entry name" value="Galactose-binding domain-like"/>
    <property type="match status" value="1"/>
</dbReference>
<dbReference type="STRING" id="1940790.L21SP3_00007"/>
<sequence length="1050" mass="121155" precursor="true">MHLRKTVILFILGTLTLCFAQERPEWDNPKIIQVNTVAPHCSMSLYDSFKAAKNGGESSLQKTLSGEWKFNIAEKPSEAPKDCFGADYDDSGWDDITVPSCWQMEGFDFPIYTNAKYPFKKDKFRAPRDFNPVGTYRREFTLPEGWNERRVYIHFEGVESAFYLYINGKQVGYSQGSRTPAEFDITEYVNSGENTIAAQVYRWSDGSYLEDQDFWRLSGIYRDVYLYSTDSVHIRDFTVRTDLDENYEDAKLELAAEVINSSSKERKLRMSVDLFDVEGKSVTYPTSRNTEVKKSETVSFDINVNSPEKWSAENPYLYKLVISLLDEKGRTIEAIPWDVGFREIEIKDSRILVNGKPVIFKGVNRHEHNAERGHTIKTDDMLKDIFTMKRFNVNAVRTSHYPNMPEWYKLCNKYGLYVMDEANIESHGFGVGMDSKIAKNPDFDDAHFDRVERMVKRDKNHASIFSWSMGNEFGEGPGIIKAANWTRKYDPTRPIHCESSSAHGTGQAADINSRMYARPWKLERIAQSTPEKPFLLCEYSHAMGNSNGTLKEYWTEFYKDNRVQGGFVWDWMDQGLTQPVPEQYRKSSGLEEFYAYGGWWEDERDIHTNRDFCMNGLVDSGCQPKPGLHHLKYWQQNVKVEPVNAAEGDFKIMNRFYFTNLNEIYQGQWSLTINGDELATGEFDIDLPAQETKEIRLKTPNIEPDYGKEYFINVGFVLKEDTAYAPAGTEMSLEQFRLDEYLEPEKIDSGEFPEIKYQTKSDILLVGNENFFVKISQKTGLIEDYTYGSLKLLEEGPRPYFWRAPTNNDRGAGLKNKLKKWEDAGLSFTAENVRQDMSDNIVRVIVDGKLEKINADFNIRYQIYGSGDILVDTKYVPSSEKDKLMFRFGTRMEAVKGLERFSWFGRGPEPSYPGKTAQPIGLFYSKVREEWVEYARPQENANKTAVRWAALTNEEGSGIMFIAGEEMLSVNAKHFTDKQMQSNDYTFQMEEAENIIVNVDYRQLGVGGMNSWGALPAEQYKLFNKPMSFSYRISPVEGAQFEQTYNYRLK</sequence>
<dbReference type="SUPFAM" id="SSF51445">
    <property type="entry name" value="(Trans)glycosidases"/>
    <property type="match status" value="1"/>
</dbReference>
<feature type="chain" id="PRO_5012478951" description="Beta-galactosidase" evidence="8">
    <location>
        <begin position="21"/>
        <end position="1050"/>
    </location>
</feature>
<accession>A0A1Q2HLT4</accession>
<keyword evidence="11" id="KW-1185">Reference proteome</keyword>
<dbReference type="Proteomes" id="UP000188273">
    <property type="component" value="Chromosome"/>
</dbReference>
<feature type="domain" description="Beta galactosidase small chain/" evidence="9">
    <location>
        <begin position="765"/>
        <end position="1034"/>
    </location>
</feature>
<dbReference type="InterPro" id="IPR011013">
    <property type="entry name" value="Gal_mutarotase_sf_dom"/>
</dbReference>
<dbReference type="SMART" id="SM01038">
    <property type="entry name" value="Bgal_small_N"/>
    <property type="match status" value="1"/>
</dbReference>
<dbReference type="InterPro" id="IPR006104">
    <property type="entry name" value="Glyco_hydro_2_N"/>
</dbReference>
<name>A0A1Q2HLT4_9BACT</name>
<dbReference type="PANTHER" id="PTHR46323">
    <property type="entry name" value="BETA-GALACTOSIDASE"/>
    <property type="match status" value="1"/>
</dbReference>
<dbReference type="SUPFAM" id="SSF49303">
    <property type="entry name" value="beta-Galactosidase/glucuronidase domain"/>
    <property type="match status" value="2"/>
</dbReference>
<gene>
    <name evidence="10" type="primary">lacZ_1</name>
    <name evidence="10" type="ORF">L21SP3_00007</name>
</gene>
<dbReference type="GO" id="GO:0030246">
    <property type="term" value="F:carbohydrate binding"/>
    <property type="evidence" value="ECO:0007669"/>
    <property type="project" value="InterPro"/>
</dbReference>
<dbReference type="Pfam" id="PF16353">
    <property type="entry name" value="LacZ_4"/>
    <property type="match status" value="1"/>
</dbReference>
<evidence type="ECO:0000313" key="10">
    <source>
        <dbReference type="EMBL" id="AQQ08231.1"/>
    </source>
</evidence>
<dbReference type="InterPro" id="IPR006102">
    <property type="entry name" value="Ig-like_GH2"/>
</dbReference>
<dbReference type="OrthoDB" id="9762066at2"/>
<dbReference type="Pfam" id="PF00703">
    <property type="entry name" value="Glyco_hydro_2"/>
    <property type="match status" value="1"/>
</dbReference>
<dbReference type="InterPro" id="IPR032312">
    <property type="entry name" value="LacZ_4"/>
</dbReference>
<evidence type="ECO:0000259" key="9">
    <source>
        <dbReference type="SMART" id="SM01038"/>
    </source>
</evidence>
<dbReference type="InterPro" id="IPR023230">
    <property type="entry name" value="Glyco_hydro_2_CS"/>
</dbReference>